<organism evidence="1 2">
    <name type="scientific">Streptomyces flaveolus</name>
    <dbReference type="NCBI Taxonomy" id="67297"/>
    <lineage>
        <taxon>Bacteria</taxon>
        <taxon>Bacillati</taxon>
        <taxon>Actinomycetota</taxon>
        <taxon>Actinomycetes</taxon>
        <taxon>Kitasatosporales</taxon>
        <taxon>Streptomycetaceae</taxon>
        <taxon>Streptomyces</taxon>
    </lineage>
</organism>
<evidence type="ECO:0000313" key="2">
    <source>
        <dbReference type="Proteomes" id="UP001551011"/>
    </source>
</evidence>
<gene>
    <name evidence="1" type="ORF">AB0H04_43050</name>
</gene>
<keyword evidence="2" id="KW-1185">Reference proteome</keyword>
<name>A0ABV3ANJ5_9ACTN</name>
<comment type="caution">
    <text evidence="1">The sequence shown here is derived from an EMBL/GenBank/DDBJ whole genome shotgun (WGS) entry which is preliminary data.</text>
</comment>
<reference evidence="1 2" key="1">
    <citation type="submission" date="2024-06" db="EMBL/GenBank/DDBJ databases">
        <title>The Natural Products Discovery Center: Release of the First 8490 Sequenced Strains for Exploring Actinobacteria Biosynthetic Diversity.</title>
        <authorList>
            <person name="Kalkreuter E."/>
            <person name="Kautsar S.A."/>
            <person name="Yang D."/>
            <person name="Bader C.D."/>
            <person name="Teijaro C.N."/>
            <person name="Fluegel L."/>
            <person name="Davis C.M."/>
            <person name="Simpson J.R."/>
            <person name="Lauterbach L."/>
            <person name="Steele A.D."/>
            <person name="Gui C."/>
            <person name="Meng S."/>
            <person name="Li G."/>
            <person name="Viehrig K."/>
            <person name="Ye F."/>
            <person name="Su P."/>
            <person name="Kiefer A.F."/>
            <person name="Nichols A."/>
            <person name="Cepeda A.J."/>
            <person name="Yan W."/>
            <person name="Fan B."/>
            <person name="Jiang Y."/>
            <person name="Adhikari A."/>
            <person name="Zheng C.-J."/>
            <person name="Schuster L."/>
            <person name="Cowan T.M."/>
            <person name="Smanski M.J."/>
            <person name="Chevrette M.G."/>
            <person name="De Carvalho L.P.S."/>
            <person name="Shen B."/>
        </authorList>
    </citation>
    <scope>NUCLEOTIDE SEQUENCE [LARGE SCALE GENOMIC DNA]</scope>
    <source>
        <strain evidence="1 2">NPDC020594</strain>
    </source>
</reference>
<dbReference type="RefSeq" id="WP_158717494.1">
    <property type="nucleotide sequence ID" value="NZ_JBEXDP010000066.1"/>
</dbReference>
<proteinExistence type="predicted"/>
<accession>A0ABV3ANJ5</accession>
<dbReference type="EMBL" id="JBFAEG010000053">
    <property type="protein sequence ID" value="MEU5713522.1"/>
    <property type="molecule type" value="Genomic_DNA"/>
</dbReference>
<dbReference type="Proteomes" id="UP001551011">
    <property type="component" value="Unassembled WGS sequence"/>
</dbReference>
<sequence length="75" mass="8353">MLEAIENSRSAFEQYQALVVAESAMSHLGAQDVPRLLRALHTQMNGGWVNRSIERRKLAQRILVALGHDSGRLPS</sequence>
<evidence type="ECO:0000313" key="1">
    <source>
        <dbReference type="EMBL" id="MEU5713522.1"/>
    </source>
</evidence>
<protein>
    <submittedName>
        <fullName evidence="1">Uncharacterized protein</fullName>
    </submittedName>
</protein>